<dbReference type="EMBL" id="JACXVP010000007">
    <property type="protein sequence ID" value="KAG5595303.1"/>
    <property type="molecule type" value="Genomic_DNA"/>
</dbReference>
<proteinExistence type="predicted"/>
<protein>
    <submittedName>
        <fullName evidence="1">Uncharacterized protein</fullName>
    </submittedName>
</protein>
<evidence type="ECO:0000313" key="2">
    <source>
        <dbReference type="Proteomes" id="UP000824120"/>
    </source>
</evidence>
<dbReference type="AlphaFoldDB" id="A0A9J5Y5X2"/>
<dbReference type="Proteomes" id="UP000824120">
    <property type="component" value="Chromosome 7"/>
</dbReference>
<evidence type="ECO:0000313" key="1">
    <source>
        <dbReference type="EMBL" id="KAG5595303.1"/>
    </source>
</evidence>
<reference evidence="1 2" key="1">
    <citation type="submission" date="2020-09" db="EMBL/GenBank/DDBJ databases">
        <title>De no assembly of potato wild relative species, Solanum commersonii.</title>
        <authorList>
            <person name="Cho K."/>
        </authorList>
    </citation>
    <scope>NUCLEOTIDE SEQUENCE [LARGE SCALE GENOMIC DNA]</scope>
    <source>
        <strain evidence="1">LZ3.2</strain>
        <tissue evidence="1">Leaf</tissue>
    </source>
</reference>
<accession>A0A9J5Y5X2</accession>
<sequence>MTGHLKSEEINAQTMLFEGRMQHSPSKVRYFPTKATLLEDYVSLLSKPTFYITHINWSYLIRTLKWDPLFDPEEKTSITIAC</sequence>
<keyword evidence="2" id="KW-1185">Reference proteome</keyword>
<organism evidence="1 2">
    <name type="scientific">Solanum commersonii</name>
    <name type="common">Commerson's wild potato</name>
    <name type="synonym">Commerson's nightshade</name>
    <dbReference type="NCBI Taxonomy" id="4109"/>
    <lineage>
        <taxon>Eukaryota</taxon>
        <taxon>Viridiplantae</taxon>
        <taxon>Streptophyta</taxon>
        <taxon>Embryophyta</taxon>
        <taxon>Tracheophyta</taxon>
        <taxon>Spermatophyta</taxon>
        <taxon>Magnoliopsida</taxon>
        <taxon>eudicotyledons</taxon>
        <taxon>Gunneridae</taxon>
        <taxon>Pentapetalae</taxon>
        <taxon>asterids</taxon>
        <taxon>lamiids</taxon>
        <taxon>Solanales</taxon>
        <taxon>Solanaceae</taxon>
        <taxon>Solanoideae</taxon>
        <taxon>Solaneae</taxon>
        <taxon>Solanum</taxon>
    </lineage>
</organism>
<comment type="caution">
    <text evidence="1">The sequence shown here is derived from an EMBL/GenBank/DDBJ whole genome shotgun (WGS) entry which is preliminary data.</text>
</comment>
<dbReference type="OrthoDB" id="1002340at2759"/>
<name>A0A9J5Y5X2_SOLCO</name>
<gene>
    <name evidence="1" type="ORF">H5410_036535</name>
</gene>